<organism evidence="1 2">
    <name type="scientific">Myxococcus llanfairpwllgwyngyllgogerychwyrndrobwllllantysiliogogogochensis</name>
    <dbReference type="NCBI Taxonomy" id="2590453"/>
    <lineage>
        <taxon>Bacteria</taxon>
        <taxon>Pseudomonadati</taxon>
        <taxon>Myxococcota</taxon>
        <taxon>Myxococcia</taxon>
        <taxon>Myxococcales</taxon>
        <taxon>Cystobacterineae</taxon>
        <taxon>Myxococcaceae</taxon>
        <taxon>Myxococcus</taxon>
    </lineage>
</organism>
<comment type="caution">
    <text evidence="1">The sequence shown here is derived from an EMBL/GenBank/DDBJ whole genome shotgun (WGS) entry which is preliminary data.</text>
</comment>
<dbReference type="RefSeq" id="WP_141643919.1">
    <property type="nucleotide sequence ID" value="NZ_VIFM01000070.1"/>
</dbReference>
<dbReference type="OrthoDB" id="2606712at2"/>
<keyword evidence="2" id="KW-1185">Reference proteome</keyword>
<gene>
    <name evidence="1" type="ORF">FJV41_18970</name>
</gene>
<evidence type="ECO:0000313" key="2">
    <source>
        <dbReference type="Proteomes" id="UP000315369"/>
    </source>
</evidence>
<sequence>MGDFITSERGPGAPGLHVSNVRLSVLFNVLAVAVMPRARTDWELRLARWVVEGDQCRLGLGMVGFDVSELGWSESEDVFATQKRFLLELVDAALNREGWEHLPSIPGAVEERLFPLLRQLREMVEQFPREGLTPPPEYRWPEGPPENGLCELHRVYLHETGCLLCNDASYDEPAPHRSP</sequence>
<reference evidence="1 2" key="1">
    <citation type="submission" date="2019-06" db="EMBL/GenBank/DDBJ databases">
        <authorList>
            <person name="Livingstone P."/>
            <person name="Whitworth D."/>
        </authorList>
    </citation>
    <scope>NUCLEOTIDE SEQUENCE [LARGE SCALE GENOMIC DNA]</scope>
    <source>
        <strain evidence="1 2">AM401</strain>
    </source>
</reference>
<dbReference type="EMBL" id="VIFM01000070">
    <property type="protein sequence ID" value="TQF14381.1"/>
    <property type="molecule type" value="Genomic_DNA"/>
</dbReference>
<evidence type="ECO:0000313" key="1">
    <source>
        <dbReference type="EMBL" id="TQF14381.1"/>
    </source>
</evidence>
<dbReference type="Proteomes" id="UP000315369">
    <property type="component" value="Unassembled WGS sequence"/>
</dbReference>
<dbReference type="AlphaFoldDB" id="A0A540WZF7"/>
<name>A0A540WZF7_9BACT</name>
<accession>A0A540WZF7</accession>
<proteinExistence type="predicted"/>
<protein>
    <submittedName>
        <fullName evidence="1">Uncharacterized protein</fullName>
    </submittedName>
</protein>